<evidence type="ECO:0000256" key="5">
    <source>
        <dbReference type="ARBA" id="ARBA00022927"/>
    </source>
</evidence>
<keyword evidence="6 9" id="KW-1133">Transmembrane helix</keyword>
<reference evidence="10 11" key="1">
    <citation type="journal article" date="2016" name="Nat. Commun.">
        <title>Thousands of microbial genomes shed light on interconnected biogeochemical processes in an aquifer system.</title>
        <authorList>
            <person name="Anantharaman K."/>
            <person name="Brown C.T."/>
            <person name="Hug L.A."/>
            <person name="Sharon I."/>
            <person name="Castelle C.J."/>
            <person name="Probst A.J."/>
            <person name="Thomas B.C."/>
            <person name="Singh A."/>
            <person name="Wilkins M.J."/>
            <person name="Karaoz U."/>
            <person name="Brodie E.L."/>
            <person name="Williams K.H."/>
            <person name="Hubbard S.S."/>
            <person name="Banfield J.F."/>
        </authorList>
    </citation>
    <scope>NUCLEOTIDE SEQUENCE [LARGE SCALE GENOMIC DNA]</scope>
</reference>
<comment type="caution">
    <text evidence="10">The sequence shown here is derived from an EMBL/GenBank/DDBJ whole genome shotgun (WGS) entry which is preliminary data.</text>
</comment>
<sequence>MKIAEYAKSSLEELRKVQWPSRTEVKRLTAYVIGASLVIGLFVMFFDYIFATILNIVLSYKG</sequence>
<dbReference type="HAMAP" id="MF_00422">
    <property type="entry name" value="SecE"/>
    <property type="match status" value="1"/>
</dbReference>
<dbReference type="AlphaFoldDB" id="A0A1F4W3Q0"/>
<dbReference type="GO" id="GO:0065002">
    <property type="term" value="P:intracellular protein transmembrane transport"/>
    <property type="evidence" value="ECO:0007669"/>
    <property type="project" value="UniProtKB-UniRule"/>
</dbReference>
<evidence type="ECO:0000256" key="2">
    <source>
        <dbReference type="ARBA" id="ARBA00022448"/>
    </source>
</evidence>
<evidence type="ECO:0000256" key="6">
    <source>
        <dbReference type="ARBA" id="ARBA00022989"/>
    </source>
</evidence>
<dbReference type="InterPro" id="IPR005807">
    <property type="entry name" value="SecE_bac"/>
</dbReference>
<dbReference type="GO" id="GO:0006605">
    <property type="term" value="P:protein targeting"/>
    <property type="evidence" value="ECO:0007669"/>
    <property type="project" value="UniProtKB-UniRule"/>
</dbReference>
<evidence type="ECO:0000256" key="8">
    <source>
        <dbReference type="ARBA" id="ARBA00023136"/>
    </source>
</evidence>
<keyword evidence="7 9" id="KW-0811">Translocation</keyword>
<name>A0A1F4W3Q0_UNCKA</name>
<comment type="subunit">
    <text evidence="9">Component of the Sec protein translocase complex. Heterotrimer consisting of SecY, SecE and SecG subunits. The heterotrimers can form oligomers, although 1 heterotrimer is thought to be able to translocate proteins. Interacts with the ribosome. Interacts with SecDF, and other proteins may be involved. Interacts with SecA.</text>
</comment>
<comment type="similarity">
    <text evidence="9">Belongs to the SecE/SEC61-gamma family.</text>
</comment>
<keyword evidence="3 9" id="KW-1003">Cell membrane</keyword>
<dbReference type="NCBIfam" id="TIGR00964">
    <property type="entry name" value="secE_bact"/>
    <property type="match status" value="1"/>
</dbReference>
<keyword evidence="8 9" id="KW-0472">Membrane</keyword>
<dbReference type="GO" id="GO:0009306">
    <property type="term" value="P:protein secretion"/>
    <property type="evidence" value="ECO:0007669"/>
    <property type="project" value="UniProtKB-UniRule"/>
</dbReference>
<dbReference type="InterPro" id="IPR001901">
    <property type="entry name" value="Translocase_SecE/Sec61-g"/>
</dbReference>
<keyword evidence="5 9" id="KW-0653">Protein transport</keyword>
<evidence type="ECO:0000256" key="9">
    <source>
        <dbReference type="HAMAP-Rule" id="MF_00422"/>
    </source>
</evidence>
<evidence type="ECO:0000313" key="11">
    <source>
        <dbReference type="Proteomes" id="UP000176614"/>
    </source>
</evidence>
<dbReference type="Pfam" id="PF00584">
    <property type="entry name" value="SecE"/>
    <property type="match status" value="1"/>
</dbReference>
<dbReference type="GO" id="GO:0005886">
    <property type="term" value="C:plasma membrane"/>
    <property type="evidence" value="ECO:0007669"/>
    <property type="project" value="UniProtKB-SubCell"/>
</dbReference>
<evidence type="ECO:0000256" key="4">
    <source>
        <dbReference type="ARBA" id="ARBA00022692"/>
    </source>
</evidence>
<evidence type="ECO:0000256" key="3">
    <source>
        <dbReference type="ARBA" id="ARBA00022475"/>
    </source>
</evidence>
<keyword evidence="4 9" id="KW-0812">Transmembrane</keyword>
<evidence type="ECO:0000313" key="10">
    <source>
        <dbReference type="EMBL" id="OGC63908.1"/>
    </source>
</evidence>
<proteinExistence type="inferred from homology"/>
<dbReference type="PANTHER" id="PTHR33910">
    <property type="entry name" value="PROTEIN TRANSLOCASE SUBUNIT SECE"/>
    <property type="match status" value="1"/>
</dbReference>
<dbReference type="PANTHER" id="PTHR33910:SF1">
    <property type="entry name" value="PROTEIN TRANSLOCASE SUBUNIT SECE"/>
    <property type="match status" value="1"/>
</dbReference>
<comment type="function">
    <text evidence="9">Essential subunit of the Sec protein translocation channel SecYEG. Clamps together the 2 halves of SecY. May contact the channel plug during translocation.</text>
</comment>
<gene>
    <name evidence="9" type="primary">secE</name>
    <name evidence="10" type="ORF">A2264_02355</name>
</gene>
<dbReference type="GO" id="GO:0008320">
    <property type="term" value="F:protein transmembrane transporter activity"/>
    <property type="evidence" value="ECO:0007669"/>
    <property type="project" value="UniProtKB-UniRule"/>
</dbReference>
<evidence type="ECO:0000256" key="7">
    <source>
        <dbReference type="ARBA" id="ARBA00023010"/>
    </source>
</evidence>
<evidence type="ECO:0000256" key="1">
    <source>
        <dbReference type="ARBA" id="ARBA00004370"/>
    </source>
</evidence>
<dbReference type="EMBL" id="MEVT01000001">
    <property type="protein sequence ID" value="OGC63908.1"/>
    <property type="molecule type" value="Genomic_DNA"/>
</dbReference>
<organism evidence="10 11">
    <name type="scientific">candidate division WWE3 bacterium RIFOXYA2_FULL_46_9</name>
    <dbReference type="NCBI Taxonomy" id="1802636"/>
    <lineage>
        <taxon>Bacteria</taxon>
        <taxon>Katanobacteria</taxon>
    </lineage>
</organism>
<dbReference type="Proteomes" id="UP000176614">
    <property type="component" value="Unassembled WGS sequence"/>
</dbReference>
<feature type="transmembrane region" description="Helical" evidence="9">
    <location>
        <begin position="28"/>
        <end position="58"/>
    </location>
</feature>
<dbReference type="InterPro" id="IPR038379">
    <property type="entry name" value="SecE_sf"/>
</dbReference>
<dbReference type="Gene3D" id="1.20.5.1030">
    <property type="entry name" value="Preprotein translocase secy subunit"/>
    <property type="match status" value="1"/>
</dbReference>
<keyword evidence="2 9" id="KW-0813">Transport</keyword>
<accession>A0A1F4W3Q0</accession>
<comment type="subcellular location">
    <subcellularLocation>
        <location evidence="9">Cell membrane</location>
        <topology evidence="9">Single-pass membrane protein</topology>
    </subcellularLocation>
    <subcellularLocation>
        <location evidence="1">Membrane</location>
    </subcellularLocation>
</comment>
<protein>
    <recommendedName>
        <fullName evidence="9">Protein translocase subunit SecE</fullName>
    </recommendedName>
</protein>
<dbReference type="GO" id="GO:0043952">
    <property type="term" value="P:protein transport by the Sec complex"/>
    <property type="evidence" value="ECO:0007669"/>
    <property type="project" value="UniProtKB-UniRule"/>
</dbReference>